<evidence type="ECO:0000259" key="2">
    <source>
        <dbReference type="Pfam" id="PF01757"/>
    </source>
</evidence>
<feature type="transmembrane region" description="Helical" evidence="1">
    <location>
        <begin position="310"/>
        <end position="328"/>
    </location>
</feature>
<keyword evidence="1" id="KW-1133">Transmembrane helix</keyword>
<feature type="domain" description="Acyltransferase 3" evidence="2">
    <location>
        <begin position="21"/>
        <end position="349"/>
    </location>
</feature>
<dbReference type="PATRIC" id="fig|582680.7.peg.2545"/>
<evidence type="ECO:0000313" key="4">
    <source>
        <dbReference type="Proteomes" id="UP000033448"/>
    </source>
</evidence>
<keyword evidence="1" id="KW-0472">Membrane</keyword>
<sequence length="410" mass="46438">MSLARSGPLSVAQAFDPRANSLDFLRWLMAFLVIFSHAGPIAGFYGGEDLGVQISHEQSLGGVAVAGFFFFSGFLITKSRMGRSTIWRYLWRRCLRIFPAFWASLILTVLVFAPIAWRTVHGTFDGYWNAVIESPKTYFFDNMFLVLNQRNIAGLGETVPYFQIHGVRDWNGSAWTLSYEFLCYIVVGLLGLFGALASKRFATAFAVIVIGLNALQWLGAGNIAGLNRVFADPFILMFFAPYAFGMLFALHGDKIPIDDRAAFGMLGLGLFTYAFGGWNVVGQYGFLYFLMWCGVRLRLTRWARFGDFSYGIYIYAWPLMTLATYFGLQKHGWIVYHLTIVVVVHVLAILSWHLIEKPAMSLKDWTPRWLARLFQRLSPLTSRVKRLIVNPDYSSTRFAETLRAERGAES</sequence>
<keyword evidence="1" id="KW-0812">Transmembrane</keyword>
<keyword evidence="3" id="KW-0012">Acyltransferase</keyword>
<feature type="transmembrane region" description="Helical" evidence="1">
    <location>
        <begin position="334"/>
        <end position="355"/>
    </location>
</feature>
<dbReference type="GO" id="GO:0000271">
    <property type="term" value="P:polysaccharide biosynthetic process"/>
    <property type="evidence" value="ECO:0007669"/>
    <property type="project" value="TreeGrafter"/>
</dbReference>
<keyword evidence="4" id="KW-1185">Reference proteome</keyword>
<feature type="transmembrane region" description="Helical" evidence="1">
    <location>
        <begin position="230"/>
        <end position="250"/>
    </location>
</feature>
<dbReference type="PANTHER" id="PTHR23028">
    <property type="entry name" value="ACETYLTRANSFERASE"/>
    <property type="match status" value="1"/>
</dbReference>
<organism evidence="3 4">
    <name type="scientific">Microbacterium azadirachtae</name>
    <dbReference type="NCBI Taxonomy" id="582680"/>
    <lineage>
        <taxon>Bacteria</taxon>
        <taxon>Bacillati</taxon>
        <taxon>Actinomycetota</taxon>
        <taxon>Actinomycetes</taxon>
        <taxon>Micrococcales</taxon>
        <taxon>Microbacteriaceae</taxon>
        <taxon>Microbacterium</taxon>
    </lineage>
</organism>
<dbReference type="InterPro" id="IPR050879">
    <property type="entry name" value="Acyltransferase_3"/>
</dbReference>
<reference evidence="3 4" key="1">
    <citation type="submission" date="2015-02" db="EMBL/GenBank/DDBJ databases">
        <title>Draft genome sequences of ten Microbacterium spp. with emphasis on heavy metal contaminated environments.</title>
        <authorList>
            <person name="Corretto E."/>
        </authorList>
    </citation>
    <scope>NUCLEOTIDE SEQUENCE [LARGE SCALE GENOMIC DNA]</scope>
    <source>
        <strain evidence="3 4">DSM 23848</strain>
    </source>
</reference>
<protein>
    <submittedName>
        <fullName evidence="3">Acyltransferase family protein</fullName>
    </submittedName>
</protein>
<comment type="caution">
    <text evidence="3">The sequence shown here is derived from an EMBL/GenBank/DDBJ whole genome shotgun (WGS) entry which is preliminary data.</text>
</comment>
<dbReference type="Pfam" id="PF01757">
    <property type="entry name" value="Acyl_transf_3"/>
    <property type="match status" value="1"/>
</dbReference>
<name>A0A0F0KM52_9MICO</name>
<dbReference type="GO" id="GO:0016747">
    <property type="term" value="F:acyltransferase activity, transferring groups other than amino-acyl groups"/>
    <property type="evidence" value="ECO:0007669"/>
    <property type="project" value="InterPro"/>
</dbReference>
<gene>
    <name evidence="3" type="ORF">RL72_02490</name>
</gene>
<proteinExistence type="predicted"/>
<feature type="transmembrane region" description="Helical" evidence="1">
    <location>
        <begin position="204"/>
        <end position="224"/>
    </location>
</feature>
<dbReference type="PANTHER" id="PTHR23028:SF53">
    <property type="entry name" value="ACYL_TRANSF_3 DOMAIN-CONTAINING PROTEIN"/>
    <property type="match status" value="1"/>
</dbReference>
<feature type="transmembrane region" description="Helical" evidence="1">
    <location>
        <begin position="262"/>
        <end position="280"/>
    </location>
</feature>
<feature type="transmembrane region" description="Helical" evidence="1">
    <location>
        <begin position="97"/>
        <end position="117"/>
    </location>
</feature>
<dbReference type="Proteomes" id="UP000033448">
    <property type="component" value="Unassembled WGS sequence"/>
</dbReference>
<dbReference type="InterPro" id="IPR002656">
    <property type="entry name" value="Acyl_transf_3_dom"/>
</dbReference>
<feature type="transmembrane region" description="Helical" evidence="1">
    <location>
        <begin position="59"/>
        <end position="76"/>
    </location>
</feature>
<dbReference type="GO" id="GO:0016020">
    <property type="term" value="C:membrane"/>
    <property type="evidence" value="ECO:0007669"/>
    <property type="project" value="TreeGrafter"/>
</dbReference>
<dbReference type="RefSeq" id="WP_045251165.1">
    <property type="nucleotide sequence ID" value="NZ_FNGQ01000009.1"/>
</dbReference>
<accession>A0A0F0KM52</accession>
<feature type="transmembrane region" description="Helical" evidence="1">
    <location>
        <begin position="27"/>
        <end position="47"/>
    </location>
</feature>
<evidence type="ECO:0000256" key="1">
    <source>
        <dbReference type="SAM" id="Phobius"/>
    </source>
</evidence>
<dbReference type="EMBL" id="JYIT01000081">
    <property type="protein sequence ID" value="KJL21529.1"/>
    <property type="molecule type" value="Genomic_DNA"/>
</dbReference>
<evidence type="ECO:0000313" key="3">
    <source>
        <dbReference type="EMBL" id="KJL21529.1"/>
    </source>
</evidence>
<feature type="transmembrane region" description="Helical" evidence="1">
    <location>
        <begin position="177"/>
        <end position="197"/>
    </location>
</feature>
<dbReference type="AlphaFoldDB" id="A0A0F0KM52"/>
<keyword evidence="3" id="KW-0808">Transferase</keyword>
<dbReference type="OrthoDB" id="9796461at2"/>